<dbReference type="EMBL" id="KB456268">
    <property type="protein sequence ID" value="EMF10047.1"/>
    <property type="molecule type" value="Genomic_DNA"/>
</dbReference>
<dbReference type="GeneID" id="27903740"/>
<proteinExistence type="predicted"/>
<accession>M3CCD6</accession>
<dbReference type="Proteomes" id="UP000016931">
    <property type="component" value="Unassembled WGS sequence"/>
</dbReference>
<keyword evidence="2" id="KW-1185">Reference proteome</keyword>
<dbReference type="AlphaFoldDB" id="M3CCD6"/>
<protein>
    <submittedName>
        <fullName evidence="1">Uncharacterized protein</fullName>
    </submittedName>
</protein>
<evidence type="ECO:0000313" key="2">
    <source>
        <dbReference type="Proteomes" id="UP000016931"/>
    </source>
</evidence>
<gene>
    <name evidence="1" type="ORF">SEPMUDRAFT_151110</name>
</gene>
<organism evidence="1 2">
    <name type="scientific">Sphaerulina musiva (strain SO2202)</name>
    <name type="common">Poplar stem canker fungus</name>
    <name type="synonym">Septoria musiva</name>
    <dbReference type="NCBI Taxonomy" id="692275"/>
    <lineage>
        <taxon>Eukaryota</taxon>
        <taxon>Fungi</taxon>
        <taxon>Dikarya</taxon>
        <taxon>Ascomycota</taxon>
        <taxon>Pezizomycotina</taxon>
        <taxon>Dothideomycetes</taxon>
        <taxon>Dothideomycetidae</taxon>
        <taxon>Mycosphaerellales</taxon>
        <taxon>Mycosphaerellaceae</taxon>
        <taxon>Sphaerulina</taxon>
    </lineage>
</organism>
<evidence type="ECO:0000313" key="1">
    <source>
        <dbReference type="EMBL" id="EMF10047.1"/>
    </source>
</evidence>
<name>M3CCD6_SPHMS</name>
<sequence length="133" mass="15119">MLERSYDWRTRYVSPYLFDSWAGRSPSALATNPHERWHVKKITILSCQHWELGRLPLAGDAGHFKMRMDNLDITARRDIPPGVPVIDDIWTRSTRHCCTGQLQGPTVPYVPVVGTSVGCSLCCRQKRPARSTL</sequence>
<dbReference type="HOGENOM" id="CLU_1908012_0_0_1"/>
<reference evidence="1 2" key="1">
    <citation type="journal article" date="2012" name="PLoS Pathog.">
        <title>Diverse lifestyles and strategies of plant pathogenesis encoded in the genomes of eighteen Dothideomycetes fungi.</title>
        <authorList>
            <person name="Ohm R.A."/>
            <person name="Feau N."/>
            <person name="Henrissat B."/>
            <person name="Schoch C.L."/>
            <person name="Horwitz B.A."/>
            <person name="Barry K.W."/>
            <person name="Condon B.J."/>
            <person name="Copeland A.C."/>
            <person name="Dhillon B."/>
            <person name="Glaser F."/>
            <person name="Hesse C.N."/>
            <person name="Kosti I."/>
            <person name="LaButti K."/>
            <person name="Lindquist E.A."/>
            <person name="Lucas S."/>
            <person name="Salamov A.A."/>
            <person name="Bradshaw R.E."/>
            <person name="Ciuffetti L."/>
            <person name="Hamelin R.C."/>
            <person name="Kema G.H.J."/>
            <person name="Lawrence C."/>
            <person name="Scott J.A."/>
            <person name="Spatafora J.W."/>
            <person name="Turgeon B.G."/>
            <person name="de Wit P.J.G.M."/>
            <person name="Zhong S."/>
            <person name="Goodwin S.B."/>
            <person name="Grigoriev I.V."/>
        </authorList>
    </citation>
    <scope>NUCLEOTIDE SEQUENCE [LARGE SCALE GENOMIC DNA]</scope>
    <source>
        <strain evidence="1 2">SO2202</strain>
    </source>
</reference>
<dbReference type="RefSeq" id="XP_016758168.1">
    <property type="nucleotide sequence ID" value="XM_016906603.1"/>
</dbReference>